<dbReference type="WBParaSite" id="jg8043">
    <property type="protein sequence ID" value="jg8043"/>
    <property type="gene ID" value="jg8043"/>
</dbReference>
<name>A0A915ELM5_9BILA</name>
<keyword evidence="1" id="KW-1185">Reference proteome</keyword>
<protein>
    <submittedName>
        <fullName evidence="2">Uncharacterized protein</fullName>
    </submittedName>
</protein>
<organism evidence="1 2">
    <name type="scientific">Ditylenchus dipsaci</name>
    <dbReference type="NCBI Taxonomy" id="166011"/>
    <lineage>
        <taxon>Eukaryota</taxon>
        <taxon>Metazoa</taxon>
        <taxon>Ecdysozoa</taxon>
        <taxon>Nematoda</taxon>
        <taxon>Chromadorea</taxon>
        <taxon>Rhabditida</taxon>
        <taxon>Tylenchina</taxon>
        <taxon>Tylenchomorpha</taxon>
        <taxon>Sphaerularioidea</taxon>
        <taxon>Anguinidae</taxon>
        <taxon>Anguininae</taxon>
        <taxon>Ditylenchus</taxon>
    </lineage>
</organism>
<sequence>MASTSFANNSDFFYDDGSVSGSINDRRSMDNSSELLGIVPNVSNVHFMDKSDMLVKISRAVFEDFHRNVSEGTSSFRDILQGFLETCDFAVKTIENCQKAGRKWIETLE</sequence>
<dbReference type="Proteomes" id="UP000887574">
    <property type="component" value="Unplaced"/>
</dbReference>
<dbReference type="AlphaFoldDB" id="A0A915ELM5"/>
<proteinExistence type="predicted"/>
<evidence type="ECO:0000313" key="2">
    <source>
        <dbReference type="WBParaSite" id="jg8043"/>
    </source>
</evidence>
<accession>A0A915ELM5</accession>
<evidence type="ECO:0000313" key="1">
    <source>
        <dbReference type="Proteomes" id="UP000887574"/>
    </source>
</evidence>
<reference evidence="2" key="1">
    <citation type="submission" date="2022-11" db="UniProtKB">
        <authorList>
            <consortium name="WormBaseParasite"/>
        </authorList>
    </citation>
    <scope>IDENTIFICATION</scope>
</reference>